<reference evidence="1 2" key="1">
    <citation type="submission" date="2019-03" db="EMBL/GenBank/DDBJ databases">
        <title>Genomic Encyclopedia of Type Strains, Phase IV (KMG-IV): sequencing the most valuable type-strain genomes for metagenomic binning, comparative biology and taxonomic classification.</title>
        <authorList>
            <person name="Goeker M."/>
        </authorList>
    </citation>
    <scope>NUCLEOTIDE SEQUENCE [LARGE SCALE GENOMIC DNA]</scope>
    <source>
        <strain evidence="1 2">DSM 15505</strain>
    </source>
</reference>
<dbReference type="RefSeq" id="WP_133735787.1">
    <property type="nucleotide sequence ID" value="NZ_SOAX01000003.1"/>
</dbReference>
<comment type="caution">
    <text evidence="1">The sequence shown here is derived from an EMBL/GenBank/DDBJ whole genome shotgun (WGS) entry which is preliminary data.</text>
</comment>
<gene>
    <name evidence="1" type="ORF">DES49_1502</name>
</gene>
<accession>A0A4R7JWL9</accession>
<proteinExistence type="predicted"/>
<organism evidence="1 2">
    <name type="scientific">Halospina denitrificans</name>
    <dbReference type="NCBI Taxonomy" id="332522"/>
    <lineage>
        <taxon>Bacteria</taxon>
        <taxon>Pseudomonadati</taxon>
        <taxon>Pseudomonadota</taxon>
        <taxon>Gammaproteobacteria</taxon>
        <taxon>Halospina</taxon>
    </lineage>
</organism>
<dbReference type="Gene3D" id="1.10.10.710">
    <property type="entry name" value="PSPTO_1197 like"/>
    <property type="match status" value="1"/>
</dbReference>
<dbReference type="Pfam" id="PF07130">
    <property type="entry name" value="YebG"/>
    <property type="match status" value="1"/>
</dbReference>
<keyword evidence="2" id="KW-1185">Reference proteome</keyword>
<dbReference type="Proteomes" id="UP000295830">
    <property type="component" value="Unassembled WGS sequence"/>
</dbReference>
<evidence type="ECO:0000313" key="2">
    <source>
        <dbReference type="Proteomes" id="UP000295830"/>
    </source>
</evidence>
<dbReference type="InterPro" id="IPR009813">
    <property type="entry name" value="Uncharacterised_YebG"/>
</dbReference>
<protein>
    <recommendedName>
        <fullName evidence="3">YebG family protein</fullName>
    </recommendedName>
</protein>
<sequence>MAVQAVFYSDKDGFEAAIKEPQRLMFTSKAEADKRDKILELAGELQVFLEREVPDLGEDLAERCGIALAEHSDLLKTALKKPSALNEPAAEEDT</sequence>
<evidence type="ECO:0008006" key="3">
    <source>
        <dbReference type="Google" id="ProtNLM"/>
    </source>
</evidence>
<dbReference type="InterPro" id="IPR038627">
    <property type="entry name" value="YebG-like_sf"/>
</dbReference>
<dbReference type="OrthoDB" id="6415307at2"/>
<dbReference type="EMBL" id="SOAX01000003">
    <property type="protein sequence ID" value="TDT41419.1"/>
    <property type="molecule type" value="Genomic_DNA"/>
</dbReference>
<evidence type="ECO:0000313" key="1">
    <source>
        <dbReference type="EMBL" id="TDT41419.1"/>
    </source>
</evidence>
<name>A0A4R7JWL9_9GAMM</name>
<dbReference type="AlphaFoldDB" id="A0A4R7JWL9"/>